<reference evidence="2 3" key="1">
    <citation type="journal article" date="2024" name="Nat. Commun.">
        <title>Phylogenomics reveals the evolutionary origins of lichenization in chlorophyte algae.</title>
        <authorList>
            <person name="Puginier C."/>
            <person name="Libourel C."/>
            <person name="Otte J."/>
            <person name="Skaloud P."/>
            <person name="Haon M."/>
            <person name="Grisel S."/>
            <person name="Petersen M."/>
            <person name="Berrin J.G."/>
            <person name="Delaux P.M."/>
            <person name="Dal Grande F."/>
            <person name="Keller J."/>
        </authorList>
    </citation>
    <scope>NUCLEOTIDE SEQUENCE [LARGE SCALE GENOMIC DNA]</scope>
    <source>
        <strain evidence="2 3">SAG 2043</strain>
    </source>
</reference>
<feature type="compositionally biased region" description="Low complexity" evidence="1">
    <location>
        <begin position="392"/>
        <end position="421"/>
    </location>
</feature>
<dbReference type="EMBL" id="JALJOR010000007">
    <property type="protein sequence ID" value="KAK9814231.1"/>
    <property type="molecule type" value="Genomic_DNA"/>
</dbReference>
<evidence type="ECO:0000313" key="3">
    <source>
        <dbReference type="Proteomes" id="UP001489004"/>
    </source>
</evidence>
<evidence type="ECO:0000256" key="1">
    <source>
        <dbReference type="SAM" id="MobiDB-lite"/>
    </source>
</evidence>
<sequence length="608" mass="65394">MPGLLNKPKEETGTPYKYVVLPGNESSLMQEAIGARSWWQATKKEGPCNFWWGGNAQKYPWSSFGQGASKLVVNQVEGHSEVCTKTRLAENVRRYAEANQMACLWIPQTHILTAGPQGARGLDLFRKAVQRSPCTSGKGPGNVWIVKPSGRNRGNGIEVMDSLEAVEKHLKNARNGSQWVVQKYIENPMLVGGRKFDIRAYALMTPEGKILMYNNSYVRTSSTPFSLDNLADRSVHLTNDAVQKHIDNYGAFEEANKMTMEDLQRVLGDKVDVQGDIVPQMWECAKHVFSAVLSKLNPKQHQHCFELFGLDFMIDEANRVYLIEVNTSPALYRCCRILKEMLPPVIEEVVQKCIDPLFPPPEDAQQAERLDGFKMLLDAGDARKTARLLRKSSSGASYASRTSNSTASSPGSSPGSSRNNSLKSLGRPATESAPQKEAKAGGSPYTGAALPPKRPLPKKVSTGGKSSDSDDCASPMGKGTSSRPPRIARKITSTSTEAAAVPAEAAEAGTPAETAAAADTSPMDDGSAPELQATSDAEASSATSQGLDQSSSDSDADSGTAGEPVSSQPKDTLQKSPRGGETAGARAMRKSTSSTSSRSTGSQRAFRV</sequence>
<dbReference type="InterPro" id="IPR004344">
    <property type="entry name" value="TTL/TTLL_fam"/>
</dbReference>
<dbReference type="Pfam" id="PF03133">
    <property type="entry name" value="TTL"/>
    <property type="match status" value="1"/>
</dbReference>
<comment type="caution">
    <text evidence="2">The sequence shown here is derived from an EMBL/GenBank/DDBJ whole genome shotgun (WGS) entry which is preliminary data.</text>
</comment>
<keyword evidence="3" id="KW-1185">Reference proteome</keyword>
<evidence type="ECO:0008006" key="4">
    <source>
        <dbReference type="Google" id="ProtNLM"/>
    </source>
</evidence>
<dbReference type="PANTHER" id="PTHR46069:SF1">
    <property type="entry name" value="CHROMOSOME UNDETERMINED SCAFFOLD_125, WHOLE GENOME SHOTGUN SEQUENCE"/>
    <property type="match status" value="1"/>
</dbReference>
<dbReference type="PROSITE" id="PS51221">
    <property type="entry name" value="TTL"/>
    <property type="match status" value="1"/>
</dbReference>
<dbReference type="AlphaFoldDB" id="A0AAW1Q0L6"/>
<feature type="compositionally biased region" description="Low complexity" evidence="1">
    <location>
        <begin position="533"/>
        <end position="561"/>
    </location>
</feature>
<dbReference type="Proteomes" id="UP001489004">
    <property type="component" value="Unassembled WGS sequence"/>
</dbReference>
<name>A0AAW1Q0L6_9CHLO</name>
<proteinExistence type="predicted"/>
<dbReference type="SUPFAM" id="SSF56059">
    <property type="entry name" value="Glutathione synthetase ATP-binding domain-like"/>
    <property type="match status" value="1"/>
</dbReference>
<feature type="region of interest" description="Disordered" evidence="1">
    <location>
        <begin position="388"/>
        <end position="608"/>
    </location>
</feature>
<dbReference type="PANTHER" id="PTHR46069">
    <property type="entry name" value="TUBULIN TYROSINE LIGASE"/>
    <property type="match status" value="1"/>
</dbReference>
<dbReference type="Gene3D" id="3.30.470.20">
    <property type="entry name" value="ATP-grasp fold, B domain"/>
    <property type="match status" value="1"/>
</dbReference>
<protein>
    <recommendedName>
        <fullName evidence="4">Tubulin-tyrosine ligase</fullName>
    </recommendedName>
</protein>
<accession>A0AAW1Q0L6</accession>
<evidence type="ECO:0000313" key="2">
    <source>
        <dbReference type="EMBL" id="KAK9814231.1"/>
    </source>
</evidence>
<gene>
    <name evidence="2" type="ORF">WJX72_002606</name>
</gene>
<feature type="compositionally biased region" description="Low complexity" evidence="1">
    <location>
        <begin position="492"/>
        <end position="521"/>
    </location>
</feature>
<organism evidence="2 3">
    <name type="scientific">[Myrmecia] bisecta</name>
    <dbReference type="NCBI Taxonomy" id="41462"/>
    <lineage>
        <taxon>Eukaryota</taxon>
        <taxon>Viridiplantae</taxon>
        <taxon>Chlorophyta</taxon>
        <taxon>core chlorophytes</taxon>
        <taxon>Trebouxiophyceae</taxon>
        <taxon>Trebouxiales</taxon>
        <taxon>Trebouxiaceae</taxon>
        <taxon>Myrmecia</taxon>
    </lineage>
</organism>
<feature type="compositionally biased region" description="Polar residues" evidence="1">
    <location>
        <begin position="565"/>
        <end position="575"/>
    </location>
</feature>
<feature type="compositionally biased region" description="Low complexity" evidence="1">
    <location>
        <begin position="591"/>
        <end position="602"/>
    </location>
</feature>